<sequence length="157" mass="17159">MISDPGIFVCQRQACEARTSFPAWVKPVLLHAAKAGGTLLSEINPPLAPQKPNPPARPLFEKTAKTLSSADSLVRQAPRQVRLPPVTIVEILTRWFVRASLVLGWVRLDFSHSSECGEASMARGLHGSWPAETSVSRQARKVSVSSQRNSQARLPRG</sequence>
<feature type="region of interest" description="Disordered" evidence="1">
    <location>
        <begin position="136"/>
        <end position="157"/>
    </location>
</feature>
<organism evidence="2 3">
    <name type="scientific">Macrophomina phaseolina (strain MS6)</name>
    <name type="common">Charcoal rot fungus</name>
    <dbReference type="NCBI Taxonomy" id="1126212"/>
    <lineage>
        <taxon>Eukaryota</taxon>
        <taxon>Fungi</taxon>
        <taxon>Dikarya</taxon>
        <taxon>Ascomycota</taxon>
        <taxon>Pezizomycotina</taxon>
        <taxon>Dothideomycetes</taxon>
        <taxon>Dothideomycetes incertae sedis</taxon>
        <taxon>Botryosphaeriales</taxon>
        <taxon>Botryosphaeriaceae</taxon>
        <taxon>Macrophomina</taxon>
    </lineage>
</organism>
<protein>
    <submittedName>
        <fullName evidence="2">Uncharacterized protein</fullName>
    </submittedName>
</protein>
<name>K2RY65_MACPH</name>
<proteinExistence type="predicted"/>
<dbReference type="VEuPathDB" id="FungiDB:MPH_07684"/>
<evidence type="ECO:0000313" key="3">
    <source>
        <dbReference type="Proteomes" id="UP000007129"/>
    </source>
</evidence>
<comment type="caution">
    <text evidence="2">The sequence shown here is derived from an EMBL/GenBank/DDBJ whole genome shotgun (WGS) entry which is preliminary data.</text>
</comment>
<dbReference type="HOGENOM" id="CLU_1678246_0_0_1"/>
<evidence type="ECO:0000256" key="1">
    <source>
        <dbReference type="SAM" id="MobiDB-lite"/>
    </source>
</evidence>
<dbReference type="Proteomes" id="UP000007129">
    <property type="component" value="Unassembled WGS sequence"/>
</dbReference>
<dbReference type="EMBL" id="AHHD01000328">
    <property type="protein sequence ID" value="EKG15119.1"/>
    <property type="molecule type" value="Genomic_DNA"/>
</dbReference>
<gene>
    <name evidence="2" type="ORF">MPH_07684</name>
</gene>
<reference evidence="2 3" key="1">
    <citation type="journal article" date="2012" name="BMC Genomics">
        <title>Tools to kill: Genome of one of the most destructive plant pathogenic fungi Macrophomina phaseolina.</title>
        <authorList>
            <person name="Islam M.S."/>
            <person name="Haque M.S."/>
            <person name="Islam M.M."/>
            <person name="Emdad E.M."/>
            <person name="Halim A."/>
            <person name="Hossen Q.M.M."/>
            <person name="Hossain M.Z."/>
            <person name="Ahmed B."/>
            <person name="Rahim S."/>
            <person name="Rahman M.S."/>
            <person name="Alam M.M."/>
            <person name="Hou S."/>
            <person name="Wan X."/>
            <person name="Saito J.A."/>
            <person name="Alam M."/>
        </authorList>
    </citation>
    <scope>NUCLEOTIDE SEQUENCE [LARGE SCALE GENOMIC DNA]</scope>
    <source>
        <strain evidence="2 3">MS6</strain>
    </source>
</reference>
<evidence type="ECO:0000313" key="2">
    <source>
        <dbReference type="EMBL" id="EKG15119.1"/>
    </source>
</evidence>
<accession>K2RY65</accession>
<dbReference type="InParanoid" id="K2RY65"/>
<dbReference type="AlphaFoldDB" id="K2RY65"/>